<keyword evidence="1" id="KW-0175">Coiled coil</keyword>
<accession>A0ABY1ZES5</accession>
<proteinExistence type="predicted"/>
<comment type="caution">
    <text evidence="4">The sequence shown here is derived from an EMBL/GenBank/DDBJ whole genome shotgun (WGS) entry which is preliminary data.</text>
</comment>
<sequence>MTSENTIPARIRWRHLMLAALLGVVPVMAQADEPQQPPTMEALKHDTENLIDKLGNYSAEQRDEAAASIKESLDELDQRIDVLEKRLDENWDDMSEASREKTQQSLDALRAQREKVGDWYERLKGSSANAWEDVKDGFTRAYDNLSDAWKDTEESMSSGN</sequence>
<feature type="chain" id="PRO_5045070324" evidence="3">
    <location>
        <begin position="32"/>
        <end position="160"/>
    </location>
</feature>
<evidence type="ECO:0000313" key="4">
    <source>
        <dbReference type="EMBL" id="TBW48742.1"/>
    </source>
</evidence>
<reference evidence="4 5" key="1">
    <citation type="submission" date="2019-02" db="EMBL/GenBank/DDBJ databases">
        <title>Marinobacter halodurans sp. nov., a marine bacterium isolated from sea tidal flat.</title>
        <authorList>
            <person name="Yoo Y."/>
            <person name="Lee D.W."/>
            <person name="Kim B.S."/>
            <person name="Kim J.-J."/>
        </authorList>
    </citation>
    <scope>NUCLEOTIDE SEQUENCE [LARGE SCALE GENOMIC DNA]</scope>
    <source>
        <strain evidence="4 5">YJ-S3-2</strain>
    </source>
</reference>
<dbReference type="SUPFAM" id="SSF58113">
    <property type="entry name" value="Apolipoprotein A-I"/>
    <property type="match status" value="1"/>
</dbReference>
<feature type="coiled-coil region" evidence="1">
    <location>
        <begin position="40"/>
        <end position="86"/>
    </location>
</feature>
<dbReference type="Gene3D" id="1.20.5.1230">
    <property type="entry name" value="Apolipoprotein A-I"/>
    <property type="match status" value="1"/>
</dbReference>
<evidence type="ECO:0000256" key="2">
    <source>
        <dbReference type="SAM" id="MobiDB-lite"/>
    </source>
</evidence>
<gene>
    <name evidence="4" type="ORF">EZI54_20865</name>
</gene>
<dbReference type="RefSeq" id="WP_131483830.1">
    <property type="nucleotide sequence ID" value="NZ_SJDL01000046.1"/>
</dbReference>
<organism evidence="4 5">
    <name type="scientific">Marinobacter halodurans</name>
    <dbReference type="NCBI Taxonomy" id="2528979"/>
    <lineage>
        <taxon>Bacteria</taxon>
        <taxon>Pseudomonadati</taxon>
        <taxon>Pseudomonadota</taxon>
        <taxon>Gammaproteobacteria</taxon>
        <taxon>Pseudomonadales</taxon>
        <taxon>Marinobacteraceae</taxon>
        <taxon>Marinobacter</taxon>
    </lineage>
</organism>
<dbReference type="EMBL" id="SJDL01000046">
    <property type="protein sequence ID" value="TBW48742.1"/>
    <property type="molecule type" value="Genomic_DNA"/>
</dbReference>
<evidence type="ECO:0000313" key="5">
    <source>
        <dbReference type="Proteomes" id="UP000313645"/>
    </source>
</evidence>
<feature type="region of interest" description="Disordered" evidence="2">
    <location>
        <begin position="88"/>
        <end position="108"/>
    </location>
</feature>
<evidence type="ECO:0000256" key="1">
    <source>
        <dbReference type="SAM" id="Coils"/>
    </source>
</evidence>
<dbReference type="Proteomes" id="UP000313645">
    <property type="component" value="Unassembled WGS sequence"/>
</dbReference>
<evidence type="ECO:0000256" key="3">
    <source>
        <dbReference type="SAM" id="SignalP"/>
    </source>
</evidence>
<keyword evidence="5" id="KW-1185">Reference proteome</keyword>
<name>A0ABY1ZES5_9GAMM</name>
<protein>
    <submittedName>
        <fullName evidence="4">Uncharacterized protein</fullName>
    </submittedName>
</protein>
<feature type="signal peptide" evidence="3">
    <location>
        <begin position="1"/>
        <end position="31"/>
    </location>
</feature>
<keyword evidence="3" id="KW-0732">Signal</keyword>